<dbReference type="SUPFAM" id="SSF53474">
    <property type="entry name" value="alpha/beta-Hydrolases"/>
    <property type="match status" value="1"/>
</dbReference>
<dbReference type="RefSeq" id="WP_150496906.1">
    <property type="nucleotide sequence ID" value="NZ_BMFA01000012.1"/>
</dbReference>
<proteinExistence type="predicted"/>
<dbReference type="Pfam" id="PF12697">
    <property type="entry name" value="Abhydrolase_6"/>
    <property type="match status" value="1"/>
</dbReference>
<accession>A0A916TN79</accession>
<reference evidence="2" key="2">
    <citation type="submission" date="2020-09" db="EMBL/GenBank/DDBJ databases">
        <authorList>
            <person name="Sun Q."/>
            <person name="Zhou Y."/>
        </authorList>
    </citation>
    <scope>NUCLEOTIDE SEQUENCE</scope>
    <source>
        <strain evidence="2">CGMCC 1.12426</strain>
    </source>
</reference>
<evidence type="ECO:0000313" key="2">
    <source>
        <dbReference type="EMBL" id="GGB59508.1"/>
    </source>
</evidence>
<dbReference type="PANTHER" id="PTHR43194">
    <property type="entry name" value="HYDROLASE ALPHA/BETA FOLD FAMILY"/>
    <property type="match status" value="1"/>
</dbReference>
<reference evidence="2" key="1">
    <citation type="journal article" date="2014" name="Int. J. Syst. Evol. Microbiol.">
        <title>Complete genome sequence of Corynebacterium casei LMG S-19264T (=DSM 44701T), isolated from a smear-ripened cheese.</title>
        <authorList>
            <consortium name="US DOE Joint Genome Institute (JGI-PGF)"/>
            <person name="Walter F."/>
            <person name="Albersmeier A."/>
            <person name="Kalinowski J."/>
            <person name="Ruckert C."/>
        </authorList>
    </citation>
    <scope>NUCLEOTIDE SEQUENCE</scope>
    <source>
        <strain evidence="2">CGMCC 1.12426</strain>
    </source>
</reference>
<dbReference type="InterPro" id="IPR050228">
    <property type="entry name" value="Carboxylesterase_BioH"/>
</dbReference>
<sequence length="296" mass="32012">MRTIEADPEPVTFIGAEGNRLEADRYGSVGHPVLMLHGGGQTRYSWDAAAGRIAGLGHVVYSLDQRGHGKSDWVPSGHYGFADFAADLIAVARQIEQREGAKPVLVGASLGGLAGLLAEGDIAPGLLSALVLVDVTPRMDQQGVSKILGFMAERVEEGFASVEEAAEAIARYIPDRKRPKDLSGLSKNLRPQPDGRYRWHWDPAFIKTKPEAHSKKANDVQDRLLKAAGRLELPVLLVRGQKSELVSRQYADEFLALVPHAGFVDIEDAGHMVAGDKNDVFADAIERFLTSLFAGA</sequence>
<feature type="domain" description="AB hydrolase-1" evidence="1">
    <location>
        <begin position="33"/>
        <end position="284"/>
    </location>
</feature>
<comment type="caution">
    <text evidence="2">The sequence shown here is derived from an EMBL/GenBank/DDBJ whole genome shotgun (WGS) entry which is preliminary data.</text>
</comment>
<dbReference type="Proteomes" id="UP000605148">
    <property type="component" value="Unassembled WGS sequence"/>
</dbReference>
<dbReference type="Gene3D" id="3.40.50.1820">
    <property type="entry name" value="alpha/beta hydrolase"/>
    <property type="match status" value="1"/>
</dbReference>
<gene>
    <name evidence="2" type="primary">bpoA</name>
    <name evidence="2" type="ORF">GCM10011316_34420</name>
</gene>
<keyword evidence="2" id="KW-0575">Peroxidase</keyword>
<dbReference type="InterPro" id="IPR000073">
    <property type="entry name" value="AB_hydrolase_1"/>
</dbReference>
<dbReference type="InterPro" id="IPR029058">
    <property type="entry name" value="AB_hydrolase_fold"/>
</dbReference>
<dbReference type="OrthoDB" id="9808398at2"/>
<evidence type="ECO:0000313" key="3">
    <source>
        <dbReference type="Proteomes" id="UP000605148"/>
    </source>
</evidence>
<dbReference type="EMBL" id="BMFA01000012">
    <property type="protein sequence ID" value="GGB59508.1"/>
    <property type="molecule type" value="Genomic_DNA"/>
</dbReference>
<dbReference type="GO" id="GO:0004601">
    <property type="term" value="F:peroxidase activity"/>
    <property type="evidence" value="ECO:0007669"/>
    <property type="project" value="UniProtKB-KW"/>
</dbReference>
<evidence type="ECO:0000259" key="1">
    <source>
        <dbReference type="Pfam" id="PF12697"/>
    </source>
</evidence>
<protein>
    <submittedName>
        <fullName evidence="2">Peroxidase</fullName>
    </submittedName>
</protein>
<dbReference type="AlphaFoldDB" id="A0A916TN79"/>
<keyword evidence="3" id="KW-1185">Reference proteome</keyword>
<keyword evidence="2" id="KW-0560">Oxidoreductase</keyword>
<organism evidence="2 3">
    <name type="scientific">Roseibium aquae</name>
    <dbReference type="NCBI Taxonomy" id="1323746"/>
    <lineage>
        <taxon>Bacteria</taxon>
        <taxon>Pseudomonadati</taxon>
        <taxon>Pseudomonadota</taxon>
        <taxon>Alphaproteobacteria</taxon>
        <taxon>Hyphomicrobiales</taxon>
        <taxon>Stappiaceae</taxon>
        <taxon>Roseibium</taxon>
    </lineage>
</organism>
<dbReference type="PANTHER" id="PTHR43194:SF2">
    <property type="entry name" value="PEROXISOMAL MEMBRANE PROTEIN LPX1"/>
    <property type="match status" value="1"/>
</dbReference>
<name>A0A916TN79_9HYPH</name>